<evidence type="ECO:0000313" key="3">
    <source>
        <dbReference type="Proteomes" id="UP000039324"/>
    </source>
</evidence>
<gene>
    <name evidence="2" type="ORF">PBRA_002251</name>
</gene>
<name>A0A0G4J3Y1_PLABS</name>
<proteinExistence type="predicted"/>
<keyword evidence="1" id="KW-1133">Transmembrane helix</keyword>
<protein>
    <submittedName>
        <fullName evidence="2">Uncharacterized protein</fullName>
    </submittedName>
</protein>
<reference evidence="2 3" key="1">
    <citation type="submission" date="2015-02" db="EMBL/GenBank/DDBJ databases">
        <authorList>
            <person name="Chooi Y.-H."/>
        </authorList>
    </citation>
    <scope>NUCLEOTIDE SEQUENCE [LARGE SCALE GENOMIC DNA]</scope>
    <source>
        <strain evidence="2">E3</strain>
    </source>
</reference>
<sequence>MLCVRRFISGHPRSLRGPAGGRTADSFCIRIQASPPVSARMVRLLVAVAATAMWSYAFAKNLRNVGGRFDVTFRPNEFTSGVFARPRLQMHTFSDVKTYHPGSVKCTHEAGQGVFHESWSCRDWWMPRHLEFERRWTRVTCDTPGFDRLVDISTCYLEYAVKEKPGVAAKSSRGRKTGGRAARVVEVERVRFEQKRVNVGAIVGGIAGFLVLVLAILLAVRQSRRRRMLSAQASTAQQTILTPVVLQPSSLVMTTMPHPSGQAPPSSAPYYQG</sequence>
<feature type="transmembrane region" description="Helical" evidence="1">
    <location>
        <begin position="199"/>
        <end position="220"/>
    </location>
</feature>
<dbReference type="AlphaFoldDB" id="A0A0G4J3Y1"/>
<dbReference type="EMBL" id="CDSF01000122">
    <property type="protein sequence ID" value="CEP01986.1"/>
    <property type="molecule type" value="Genomic_DNA"/>
</dbReference>
<keyword evidence="1" id="KW-0472">Membrane</keyword>
<accession>A0A0G4J3Y1</accession>
<keyword evidence="1" id="KW-0812">Transmembrane</keyword>
<organism evidence="2 3">
    <name type="scientific">Plasmodiophora brassicae</name>
    <name type="common">Clubroot disease agent</name>
    <dbReference type="NCBI Taxonomy" id="37360"/>
    <lineage>
        <taxon>Eukaryota</taxon>
        <taxon>Sar</taxon>
        <taxon>Rhizaria</taxon>
        <taxon>Endomyxa</taxon>
        <taxon>Phytomyxea</taxon>
        <taxon>Plasmodiophorida</taxon>
        <taxon>Plasmodiophoridae</taxon>
        <taxon>Plasmodiophora</taxon>
    </lineage>
</organism>
<evidence type="ECO:0000256" key="1">
    <source>
        <dbReference type="SAM" id="Phobius"/>
    </source>
</evidence>
<evidence type="ECO:0000313" key="2">
    <source>
        <dbReference type="EMBL" id="CEP01986.1"/>
    </source>
</evidence>
<keyword evidence="3" id="KW-1185">Reference proteome</keyword>
<dbReference type="Proteomes" id="UP000039324">
    <property type="component" value="Unassembled WGS sequence"/>
</dbReference>